<dbReference type="Proteomes" id="UP000314294">
    <property type="component" value="Unassembled WGS sequence"/>
</dbReference>
<sequence length="199" mass="22733">MVSPLNQAQKTQQELEEAKKETQQSKDKIQEVQNQLTQKQNQLTQVQTQLSQIQTQLQQNQNQLTQTRIKKKKLDQTDTLRGAGSWPVPLERVGWERCPRELGFGGLQRAGIWSWKRRWKGPWSRRLDMGSWGRPRGHGDLDLTDTLRRARPEDRAPESGHLELEAAMQRSLGHGKLDQTDTLRGGQAPGLSDGNDLIK</sequence>
<feature type="region of interest" description="Disordered" evidence="1">
    <location>
        <begin position="129"/>
        <end position="199"/>
    </location>
</feature>
<accession>A0A4Z2H4N5</accession>
<feature type="compositionally biased region" description="Polar residues" evidence="1">
    <location>
        <begin position="1"/>
        <end position="12"/>
    </location>
</feature>
<dbReference type="AlphaFoldDB" id="A0A4Z2H4N5"/>
<proteinExistence type="predicted"/>
<feature type="compositionally biased region" description="Basic and acidic residues" evidence="1">
    <location>
        <begin position="16"/>
        <end position="26"/>
    </location>
</feature>
<gene>
    <name evidence="2" type="ORF">EYF80_029409</name>
</gene>
<evidence type="ECO:0000313" key="2">
    <source>
        <dbReference type="EMBL" id="TNN60420.1"/>
    </source>
</evidence>
<name>A0A4Z2H4N5_9TELE</name>
<comment type="caution">
    <text evidence="2">The sequence shown here is derived from an EMBL/GenBank/DDBJ whole genome shotgun (WGS) entry which is preliminary data.</text>
</comment>
<feature type="region of interest" description="Disordered" evidence="1">
    <location>
        <begin position="1"/>
        <end position="26"/>
    </location>
</feature>
<protein>
    <submittedName>
        <fullName evidence="2">Uncharacterized protein</fullName>
    </submittedName>
</protein>
<organism evidence="2 3">
    <name type="scientific">Liparis tanakae</name>
    <name type="common">Tanaka's snailfish</name>
    <dbReference type="NCBI Taxonomy" id="230148"/>
    <lineage>
        <taxon>Eukaryota</taxon>
        <taxon>Metazoa</taxon>
        <taxon>Chordata</taxon>
        <taxon>Craniata</taxon>
        <taxon>Vertebrata</taxon>
        <taxon>Euteleostomi</taxon>
        <taxon>Actinopterygii</taxon>
        <taxon>Neopterygii</taxon>
        <taxon>Teleostei</taxon>
        <taxon>Neoteleostei</taxon>
        <taxon>Acanthomorphata</taxon>
        <taxon>Eupercaria</taxon>
        <taxon>Perciformes</taxon>
        <taxon>Cottioidei</taxon>
        <taxon>Cottales</taxon>
        <taxon>Liparidae</taxon>
        <taxon>Liparis</taxon>
    </lineage>
</organism>
<feature type="compositionally biased region" description="Basic and acidic residues" evidence="1">
    <location>
        <begin position="137"/>
        <end position="164"/>
    </location>
</feature>
<dbReference type="EMBL" id="SRLO01000334">
    <property type="protein sequence ID" value="TNN60420.1"/>
    <property type="molecule type" value="Genomic_DNA"/>
</dbReference>
<evidence type="ECO:0000313" key="3">
    <source>
        <dbReference type="Proteomes" id="UP000314294"/>
    </source>
</evidence>
<keyword evidence="3" id="KW-1185">Reference proteome</keyword>
<evidence type="ECO:0000256" key="1">
    <source>
        <dbReference type="SAM" id="MobiDB-lite"/>
    </source>
</evidence>
<reference evidence="2 3" key="1">
    <citation type="submission" date="2019-03" db="EMBL/GenBank/DDBJ databases">
        <title>First draft genome of Liparis tanakae, snailfish: a comprehensive survey of snailfish specific genes.</title>
        <authorList>
            <person name="Kim W."/>
            <person name="Song I."/>
            <person name="Jeong J.-H."/>
            <person name="Kim D."/>
            <person name="Kim S."/>
            <person name="Ryu S."/>
            <person name="Song J.Y."/>
            <person name="Lee S.K."/>
        </authorList>
    </citation>
    <scope>NUCLEOTIDE SEQUENCE [LARGE SCALE GENOMIC DNA]</scope>
    <source>
        <tissue evidence="2">Muscle</tissue>
    </source>
</reference>